<keyword evidence="3" id="KW-1185">Reference proteome</keyword>
<feature type="transmembrane region" description="Helical" evidence="1">
    <location>
        <begin position="127"/>
        <end position="147"/>
    </location>
</feature>
<evidence type="ECO:0000313" key="2">
    <source>
        <dbReference type="EMBL" id="CAB0002178.1"/>
    </source>
</evidence>
<dbReference type="Proteomes" id="UP000479000">
    <property type="component" value="Unassembled WGS sequence"/>
</dbReference>
<accession>A0A6H5GH09</accession>
<keyword evidence="1" id="KW-0812">Transmembrane</keyword>
<name>A0A6H5GH09_9HEMI</name>
<organism evidence="2 3">
    <name type="scientific">Nesidiocoris tenuis</name>
    <dbReference type="NCBI Taxonomy" id="355587"/>
    <lineage>
        <taxon>Eukaryota</taxon>
        <taxon>Metazoa</taxon>
        <taxon>Ecdysozoa</taxon>
        <taxon>Arthropoda</taxon>
        <taxon>Hexapoda</taxon>
        <taxon>Insecta</taxon>
        <taxon>Pterygota</taxon>
        <taxon>Neoptera</taxon>
        <taxon>Paraneoptera</taxon>
        <taxon>Hemiptera</taxon>
        <taxon>Heteroptera</taxon>
        <taxon>Panheteroptera</taxon>
        <taxon>Cimicomorpha</taxon>
        <taxon>Miridae</taxon>
        <taxon>Dicyphina</taxon>
        <taxon>Nesidiocoris</taxon>
    </lineage>
</organism>
<reference evidence="2 3" key="1">
    <citation type="submission" date="2020-02" db="EMBL/GenBank/DDBJ databases">
        <authorList>
            <person name="Ferguson B K."/>
        </authorList>
    </citation>
    <scope>NUCLEOTIDE SEQUENCE [LARGE SCALE GENOMIC DNA]</scope>
</reference>
<evidence type="ECO:0000313" key="3">
    <source>
        <dbReference type="Proteomes" id="UP000479000"/>
    </source>
</evidence>
<dbReference type="EMBL" id="CADCXU010011963">
    <property type="protein sequence ID" value="CAB0002178.1"/>
    <property type="molecule type" value="Genomic_DNA"/>
</dbReference>
<gene>
    <name evidence="2" type="ORF">NTEN_LOCUS7965</name>
</gene>
<dbReference type="AlphaFoldDB" id="A0A6H5GH09"/>
<sequence>MKRSTKTQKALVQKADFWQKAKSSDTNISKSKKWISALWAFRHRNLQRSVFTGTLTKIYGEKNCRQERVEYKSNRRRAAKRDAEVGTLITRCSIRPQAVTSKWYVQVSLPWVLIYAVDGAYDMHSFIIISKIAVRIFAFFASFWITASSEPATLDRTAGEWLLLEYLKERGRKRSSRAENGGSLPDGVGKKEKLENELSLGRCTEERGRSKDQHEEVEEIGVRTFAKLWLPFAF</sequence>
<keyword evidence="1" id="KW-0472">Membrane</keyword>
<keyword evidence="1" id="KW-1133">Transmembrane helix</keyword>
<proteinExistence type="predicted"/>
<protein>
    <submittedName>
        <fullName evidence="2">Uncharacterized protein</fullName>
    </submittedName>
</protein>
<evidence type="ECO:0000256" key="1">
    <source>
        <dbReference type="SAM" id="Phobius"/>
    </source>
</evidence>